<feature type="transmembrane region" description="Helical" evidence="2">
    <location>
        <begin position="146"/>
        <end position="170"/>
    </location>
</feature>
<feature type="compositionally biased region" description="Polar residues" evidence="1">
    <location>
        <begin position="317"/>
        <end position="328"/>
    </location>
</feature>
<feature type="transmembrane region" description="Helical" evidence="2">
    <location>
        <begin position="115"/>
        <end position="139"/>
    </location>
</feature>
<organism evidence="3 4">
    <name type="scientific">Ceraceosorus bombacis</name>
    <dbReference type="NCBI Taxonomy" id="401625"/>
    <lineage>
        <taxon>Eukaryota</taxon>
        <taxon>Fungi</taxon>
        <taxon>Dikarya</taxon>
        <taxon>Basidiomycota</taxon>
        <taxon>Ustilaginomycotina</taxon>
        <taxon>Exobasidiomycetes</taxon>
        <taxon>Ceraceosorales</taxon>
        <taxon>Ceraceosoraceae</taxon>
        <taxon>Ceraceosorus</taxon>
    </lineage>
</organism>
<sequence>MSSSPAAAAAAALVEEQYHGNILRWVTLAFASVAIWEHIIWLPSELAVWKSLLRKLGFLKQERRELLGMNVGERLQATYGPVTMCIVRYALLLSGILAIVHFYGRPQSCFGVFRAMWLCFCVSWACASSIFVARIYIIYRKDTRILWGLGVLWIATVGVWIAIAFTYHSANVPNLPPHTPWCRPTPDPKWRATGWGMSMLFDTVVLLMTLLRLHHLQVGADSPQGRQMRRFILRSNLFWFIACFITNGACFIVELAVDDPILSHIPSPISFVANAIVAIRIVFDQNMLGAPLVAPDVFGEHQFSGCVNVTTSVNVSPPDQYTSRSSNGKIAPEDKTRSDSISAASGGMPKVMGQGYRVTSDAVAHPFTTRRAQEEEDDVYDYESKKHRSPTTELMERRSMDSGSAQFGIASSPAVAVGHPQWGQRAQENSRHPQGGISISSLRRPQVLASQDSSSSSYPFNPTPSFQIEAVHRSP</sequence>
<name>A0A0P1BAG8_9BASI</name>
<feature type="region of interest" description="Disordered" evidence="1">
    <location>
        <begin position="317"/>
        <end position="398"/>
    </location>
</feature>
<feature type="transmembrane region" description="Helical" evidence="2">
    <location>
        <begin position="190"/>
        <end position="211"/>
    </location>
</feature>
<evidence type="ECO:0000256" key="2">
    <source>
        <dbReference type="SAM" id="Phobius"/>
    </source>
</evidence>
<reference evidence="3 4" key="1">
    <citation type="submission" date="2014-09" db="EMBL/GenBank/DDBJ databases">
        <authorList>
            <person name="Magalhaes I.L.F."/>
            <person name="Oliveira U."/>
            <person name="Santos F.R."/>
            <person name="Vidigal T.H.D.A."/>
            <person name="Brescovit A.D."/>
            <person name="Santos A.J."/>
        </authorList>
    </citation>
    <scope>NUCLEOTIDE SEQUENCE [LARGE SCALE GENOMIC DNA]</scope>
</reference>
<keyword evidence="2" id="KW-1133">Transmembrane helix</keyword>
<protein>
    <submittedName>
        <fullName evidence="3">Uncharacterized protein</fullName>
    </submittedName>
</protein>
<evidence type="ECO:0000256" key="1">
    <source>
        <dbReference type="SAM" id="MobiDB-lite"/>
    </source>
</evidence>
<feature type="region of interest" description="Disordered" evidence="1">
    <location>
        <begin position="419"/>
        <end position="475"/>
    </location>
</feature>
<dbReference type="EMBL" id="CCYA01000181">
    <property type="protein sequence ID" value="CEH12624.1"/>
    <property type="molecule type" value="Genomic_DNA"/>
</dbReference>
<dbReference type="AlphaFoldDB" id="A0A0P1BAG8"/>
<keyword evidence="2" id="KW-0472">Membrane</keyword>
<keyword evidence="2" id="KW-0812">Transmembrane</keyword>
<dbReference type="OrthoDB" id="2675435at2759"/>
<accession>A0A0P1BAG8</accession>
<dbReference type="Proteomes" id="UP000054845">
    <property type="component" value="Unassembled WGS sequence"/>
</dbReference>
<feature type="transmembrane region" description="Helical" evidence="2">
    <location>
        <begin position="79"/>
        <end position="103"/>
    </location>
</feature>
<feature type="transmembrane region" description="Helical" evidence="2">
    <location>
        <begin position="231"/>
        <end position="255"/>
    </location>
</feature>
<keyword evidence="4" id="KW-1185">Reference proteome</keyword>
<evidence type="ECO:0000313" key="3">
    <source>
        <dbReference type="EMBL" id="CEH12624.1"/>
    </source>
</evidence>
<evidence type="ECO:0000313" key="4">
    <source>
        <dbReference type="Proteomes" id="UP000054845"/>
    </source>
</evidence>
<feature type="compositionally biased region" description="Polar residues" evidence="1">
    <location>
        <begin position="437"/>
        <end position="466"/>
    </location>
</feature>
<feature type="transmembrane region" description="Helical" evidence="2">
    <location>
        <begin position="261"/>
        <end position="283"/>
    </location>
</feature>
<proteinExistence type="predicted"/>